<keyword evidence="3" id="KW-1185">Reference proteome</keyword>
<dbReference type="InterPro" id="IPR006680">
    <property type="entry name" value="Amidohydro-rel"/>
</dbReference>
<dbReference type="RefSeq" id="WP_184923802.1">
    <property type="nucleotide sequence ID" value="NZ_JACHMO010000001.1"/>
</dbReference>
<dbReference type="PANTHER" id="PTHR43135">
    <property type="entry name" value="ALPHA-D-RIBOSE 1-METHYLPHOSPHONATE 5-TRIPHOSPHATE DIPHOSPHATASE"/>
    <property type="match status" value="1"/>
</dbReference>
<dbReference type="Pfam" id="PF01979">
    <property type="entry name" value="Amidohydro_1"/>
    <property type="match status" value="1"/>
</dbReference>
<dbReference type="SUPFAM" id="SSF51338">
    <property type="entry name" value="Composite domain of metallo-dependent hydrolases"/>
    <property type="match status" value="1"/>
</dbReference>
<organism evidence="2 3">
    <name type="scientific">Saccharothrix ecbatanensis</name>
    <dbReference type="NCBI Taxonomy" id="1105145"/>
    <lineage>
        <taxon>Bacteria</taxon>
        <taxon>Bacillati</taxon>
        <taxon>Actinomycetota</taxon>
        <taxon>Actinomycetes</taxon>
        <taxon>Pseudonocardiales</taxon>
        <taxon>Pseudonocardiaceae</taxon>
        <taxon>Saccharothrix</taxon>
    </lineage>
</organism>
<keyword evidence="2" id="KW-0378">Hydrolase</keyword>
<evidence type="ECO:0000313" key="2">
    <source>
        <dbReference type="EMBL" id="MBB5805344.1"/>
    </source>
</evidence>
<feature type="domain" description="Amidohydrolase-related" evidence="1">
    <location>
        <begin position="43"/>
        <end position="356"/>
    </location>
</feature>
<dbReference type="Gene3D" id="2.30.40.10">
    <property type="entry name" value="Urease, subunit C, domain 1"/>
    <property type="match status" value="1"/>
</dbReference>
<comment type="caution">
    <text evidence="2">The sequence shown here is derived from an EMBL/GenBank/DDBJ whole genome shotgun (WGS) entry which is preliminary data.</text>
</comment>
<dbReference type="Proteomes" id="UP000552097">
    <property type="component" value="Unassembled WGS sequence"/>
</dbReference>
<dbReference type="InterPro" id="IPR011059">
    <property type="entry name" value="Metal-dep_hydrolase_composite"/>
</dbReference>
<evidence type="ECO:0000313" key="3">
    <source>
        <dbReference type="Proteomes" id="UP000552097"/>
    </source>
</evidence>
<dbReference type="InterPro" id="IPR057744">
    <property type="entry name" value="OTAase-like"/>
</dbReference>
<dbReference type="AlphaFoldDB" id="A0A7W9HP45"/>
<gene>
    <name evidence="2" type="ORF">F4560_005112</name>
</gene>
<dbReference type="Gene3D" id="3.20.20.140">
    <property type="entry name" value="Metal-dependent hydrolases"/>
    <property type="match status" value="1"/>
</dbReference>
<accession>A0A7W9HP45</accession>
<dbReference type="SUPFAM" id="SSF51556">
    <property type="entry name" value="Metallo-dependent hydrolases"/>
    <property type="match status" value="1"/>
</dbReference>
<dbReference type="GO" id="GO:0016810">
    <property type="term" value="F:hydrolase activity, acting on carbon-nitrogen (but not peptide) bonds"/>
    <property type="evidence" value="ECO:0007669"/>
    <property type="project" value="InterPro"/>
</dbReference>
<reference evidence="2 3" key="1">
    <citation type="submission" date="2020-08" db="EMBL/GenBank/DDBJ databases">
        <title>Sequencing the genomes of 1000 actinobacteria strains.</title>
        <authorList>
            <person name="Klenk H.-P."/>
        </authorList>
    </citation>
    <scope>NUCLEOTIDE SEQUENCE [LARGE SCALE GENOMIC DNA]</scope>
    <source>
        <strain evidence="2 3">DSM 45486</strain>
    </source>
</reference>
<dbReference type="PANTHER" id="PTHR43135:SF4">
    <property type="entry name" value="AMIDOHYDROLASE-RELATED DOMAIN-CONTAINING PROTEIN"/>
    <property type="match status" value="1"/>
</dbReference>
<protein>
    <submittedName>
        <fullName evidence="2">Imidazolonepropionase-like amidohydrolase</fullName>
    </submittedName>
</protein>
<dbReference type="InterPro" id="IPR032466">
    <property type="entry name" value="Metal_Hydrolase"/>
</dbReference>
<sequence>MTGLHLRGVVLPEGDGPQDVWVVNGRIRTRPVPGATTVVDGGYLVPGLVDAHCHVGLGAKGAVDLPEAVDQALADRQAGTLLIRDCGSPLDTRPLQERLDLPRIIRAGRHLARPKRYIKYIGVEIEDPADLPSAVAEQVAEGDGWIKLVGDWIDRDTGDLAPLWSQDVLTEAIKVAHENKARVTAHVFGEEALPALIDAGIDCIEHGSGLTDDTIARMARHGTALVPTLINIENFPAIAAGAERYPAYQRHMRDLYARNTDTVAKAVEAGVPVYAGTDAGGGIEHGRIVDEIQALTRVGMTPSQALGAASWAAREWLGFPSLTEGAAADIVVYDTDPRADLDALRHPKLVMLRGRIHS</sequence>
<dbReference type="EMBL" id="JACHMO010000001">
    <property type="protein sequence ID" value="MBB5805344.1"/>
    <property type="molecule type" value="Genomic_DNA"/>
</dbReference>
<dbReference type="InterPro" id="IPR051781">
    <property type="entry name" value="Metallo-dep_Hydrolase"/>
</dbReference>
<proteinExistence type="predicted"/>
<dbReference type="CDD" id="cd01299">
    <property type="entry name" value="Met_dep_hydrolase_A"/>
    <property type="match status" value="1"/>
</dbReference>
<evidence type="ECO:0000259" key="1">
    <source>
        <dbReference type="Pfam" id="PF01979"/>
    </source>
</evidence>
<name>A0A7W9HP45_9PSEU</name>